<dbReference type="InterPro" id="IPR050091">
    <property type="entry name" value="PKS_NRPS_Biosynth_Enz"/>
</dbReference>
<protein>
    <recommendedName>
        <fullName evidence="8">Carrier domain-containing protein</fullName>
    </recommendedName>
</protein>
<dbReference type="PROSITE" id="PS50075">
    <property type="entry name" value="CARRIER"/>
    <property type="match status" value="1"/>
</dbReference>
<organism evidence="6 7">
    <name type="scientific">Karstenula rhodostoma CBS 690.94</name>
    <dbReference type="NCBI Taxonomy" id="1392251"/>
    <lineage>
        <taxon>Eukaryota</taxon>
        <taxon>Fungi</taxon>
        <taxon>Dikarya</taxon>
        <taxon>Ascomycota</taxon>
        <taxon>Pezizomycotina</taxon>
        <taxon>Dothideomycetes</taxon>
        <taxon>Pleosporomycetidae</taxon>
        <taxon>Pleosporales</taxon>
        <taxon>Massarineae</taxon>
        <taxon>Didymosphaeriaceae</taxon>
        <taxon>Karstenula</taxon>
    </lineage>
</organism>
<dbReference type="GO" id="GO:0031177">
    <property type="term" value="F:phosphopantetheine binding"/>
    <property type="evidence" value="ECO:0007669"/>
    <property type="project" value="InterPro"/>
</dbReference>
<evidence type="ECO:0000256" key="3">
    <source>
        <dbReference type="PROSITE-ProRule" id="PRU01363"/>
    </source>
</evidence>
<feature type="domain" description="Carrier" evidence="4">
    <location>
        <begin position="478"/>
        <end position="555"/>
    </location>
</feature>
<keyword evidence="7" id="KW-1185">Reference proteome</keyword>
<dbReference type="InterPro" id="IPR036736">
    <property type="entry name" value="ACP-like_sf"/>
</dbReference>
<dbReference type="PANTHER" id="PTHR43775">
    <property type="entry name" value="FATTY ACID SYNTHASE"/>
    <property type="match status" value="1"/>
</dbReference>
<dbReference type="Gene3D" id="3.40.366.10">
    <property type="entry name" value="Malonyl-Coenzyme A Acyl Carrier Protein, domain 2"/>
    <property type="match status" value="1"/>
</dbReference>
<dbReference type="Gene3D" id="1.10.1200.10">
    <property type="entry name" value="ACP-like"/>
    <property type="match status" value="1"/>
</dbReference>
<feature type="region of interest" description="N-terminal hotdog fold" evidence="3">
    <location>
        <begin position="213"/>
        <end position="350"/>
    </location>
</feature>
<dbReference type="EMBL" id="MU001500">
    <property type="protein sequence ID" value="KAF2444632.1"/>
    <property type="molecule type" value="Genomic_DNA"/>
</dbReference>
<dbReference type="InterPro" id="IPR042104">
    <property type="entry name" value="PKS_dehydratase_sf"/>
</dbReference>
<dbReference type="Pfam" id="PF00550">
    <property type="entry name" value="PP-binding"/>
    <property type="match status" value="1"/>
</dbReference>
<dbReference type="Proteomes" id="UP000799764">
    <property type="component" value="Unassembled WGS sequence"/>
</dbReference>
<dbReference type="PROSITE" id="PS52019">
    <property type="entry name" value="PKS_MFAS_DH"/>
    <property type="match status" value="1"/>
</dbReference>
<name>A0A9P4PII4_9PLEO</name>
<keyword evidence="1" id="KW-0596">Phosphopantetheine</keyword>
<comment type="caution">
    <text evidence="6">The sequence shown here is derived from an EMBL/GenBank/DDBJ whole genome shotgun (WGS) entry which is preliminary data.</text>
</comment>
<dbReference type="GO" id="GO:0004312">
    <property type="term" value="F:fatty acid synthase activity"/>
    <property type="evidence" value="ECO:0007669"/>
    <property type="project" value="TreeGrafter"/>
</dbReference>
<feature type="domain" description="PKS/mFAS DH" evidence="5">
    <location>
        <begin position="213"/>
        <end position="557"/>
    </location>
</feature>
<dbReference type="InterPro" id="IPR016035">
    <property type="entry name" value="Acyl_Trfase/lysoPLipase"/>
</dbReference>
<evidence type="ECO:0000259" key="5">
    <source>
        <dbReference type="PROSITE" id="PS52019"/>
    </source>
</evidence>
<dbReference type="GO" id="GO:0044550">
    <property type="term" value="P:secondary metabolite biosynthetic process"/>
    <property type="evidence" value="ECO:0007669"/>
    <property type="project" value="UniProtKB-ARBA"/>
</dbReference>
<reference evidence="6" key="1">
    <citation type="journal article" date="2020" name="Stud. Mycol.">
        <title>101 Dothideomycetes genomes: a test case for predicting lifestyles and emergence of pathogens.</title>
        <authorList>
            <person name="Haridas S."/>
            <person name="Albert R."/>
            <person name="Binder M."/>
            <person name="Bloem J."/>
            <person name="Labutti K."/>
            <person name="Salamov A."/>
            <person name="Andreopoulos B."/>
            <person name="Baker S."/>
            <person name="Barry K."/>
            <person name="Bills G."/>
            <person name="Bluhm B."/>
            <person name="Cannon C."/>
            <person name="Castanera R."/>
            <person name="Culley D."/>
            <person name="Daum C."/>
            <person name="Ezra D."/>
            <person name="Gonzalez J."/>
            <person name="Henrissat B."/>
            <person name="Kuo A."/>
            <person name="Liang C."/>
            <person name="Lipzen A."/>
            <person name="Lutzoni F."/>
            <person name="Magnuson J."/>
            <person name="Mondo S."/>
            <person name="Nolan M."/>
            <person name="Ohm R."/>
            <person name="Pangilinan J."/>
            <person name="Park H.-J."/>
            <person name="Ramirez L."/>
            <person name="Alfaro M."/>
            <person name="Sun H."/>
            <person name="Tritt A."/>
            <person name="Yoshinaga Y."/>
            <person name="Zwiers L.-H."/>
            <person name="Turgeon B."/>
            <person name="Goodwin S."/>
            <person name="Spatafora J."/>
            <person name="Crous P."/>
            <person name="Grigoriev I."/>
        </authorList>
    </citation>
    <scope>NUCLEOTIDE SEQUENCE</scope>
    <source>
        <strain evidence="6">CBS 690.94</strain>
    </source>
</reference>
<dbReference type="InterPro" id="IPR001227">
    <property type="entry name" value="Ac_transferase_dom_sf"/>
</dbReference>
<gene>
    <name evidence="6" type="ORF">P171DRAFT_472671</name>
</gene>
<evidence type="ECO:0000313" key="6">
    <source>
        <dbReference type="EMBL" id="KAF2444632.1"/>
    </source>
</evidence>
<dbReference type="InterPro" id="IPR020807">
    <property type="entry name" value="PKS_DH"/>
</dbReference>
<dbReference type="SUPFAM" id="SSF47336">
    <property type="entry name" value="ACP-like"/>
    <property type="match status" value="1"/>
</dbReference>
<dbReference type="GO" id="GO:0006633">
    <property type="term" value="P:fatty acid biosynthetic process"/>
    <property type="evidence" value="ECO:0007669"/>
    <property type="project" value="TreeGrafter"/>
</dbReference>
<dbReference type="InterPro" id="IPR049552">
    <property type="entry name" value="PKS_DH_N"/>
</dbReference>
<feature type="region of interest" description="C-terminal hotdog fold" evidence="3">
    <location>
        <begin position="365"/>
        <end position="557"/>
    </location>
</feature>
<dbReference type="PANTHER" id="PTHR43775:SF29">
    <property type="entry name" value="ASPERFURANONE POLYKETIDE SYNTHASE AFOG-RELATED"/>
    <property type="match status" value="1"/>
</dbReference>
<evidence type="ECO:0000256" key="2">
    <source>
        <dbReference type="ARBA" id="ARBA00022553"/>
    </source>
</evidence>
<dbReference type="SMART" id="SM00823">
    <property type="entry name" value="PKS_PP"/>
    <property type="match status" value="1"/>
</dbReference>
<dbReference type="InterPro" id="IPR049900">
    <property type="entry name" value="PKS_mFAS_DH"/>
</dbReference>
<accession>A0A9P4PII4</accession>
<dbReference type="InterPro" id="IPR009081">
    <property type="entry name" value="PP-bd_ACP"/>
</dbReference>
<evidence type="ECO:0000259" key="4">
    <source>
        <dbReference type="PROSITE" id="PS50075"/>
    </source>
</evidence>
<dbReference type="Pfam" id="PF21089">
    <property type="entry name" value="PKS_DH_N"/>
    <property type="match status" value="1"/>
</dbReference>
<dbReference type="SUPFAM" id="SSF52151">
    <property type="entry name" value="FabD/lysophospholipase-like"/>
    <property type="match status" value="1"/>
</dbReference>
<evidence type="ECO:0000313" key="7">
    <source>
        <dbReference type="Proteomes" id="UP000799764"/>
    </source>
</evidence>
<proteinExistence type="predicted"/>
<sequence length="557" mass="62409">MCEQQNQHHPVRDVQGHRVVENAPRSQKKFCSDTEDWCCIPFACYVRDLGGIHPAHGTPAACTVSSHVAAPKPLVTSQYWVDNLTSPIRFFDTLTRPEKVESLPLRLVCGAIADLIEIGPHATLRRPIKDIVSSIRYHSVLERSKAPTLTLRELVGALFSYGHHVSVAASNGQARGIIPPLTNCPPYPFDHSKRHWTESRLSKDYRLRQRLSGYMLGVPASDWNPLQPSWRYWLCTETMPWLANHVVNGVAVCPGAGMVVMALESVKQMAVAKSRVVSGFLVKDAQFISPIPVKEDFQNSSEAVAEVRSIQNVHEKDSASYEVRVFLFTDARVRRSGSSSDWVDEDSRSRMEAKDQVDSAFASCVKPTNSRSFYEFCRESGIQYGPSFRLLSNIAWDSHYYDPSLSPPDADHSQVILGMNTPRDHYARGEPIPLHLKRPLFAHFNVPRSNTKLGFPSLTPSSETNLWQFFQEAHDIQERSAIVVKAIRHKLAHALGKELEDIHTGPSLSDQGVDSLMAMELRNTISYEFNVSVAVFEMMDAADLDQVGILVAKKVQH</sequence>
<dbReference type="SMART" id="SM00826">
    <property type="entry name" value="PKS_DH"/>
    <property type="match status" value="1"/>
</dbReference>
<dbReference type="OrthoDB" id="329835at2759"/>
<dbReference type="InterPro" id="IPR020806">
    <property type="entry name" value="PKS_PP-bd"/>
</dbReference>
<comment type="caution">
    <text evidence="3">Lacks conserved residue(s) required for the propagation of feature annotation.</text>
</comment>
<evidence type="ECO:0000256" key="1">
    <source>
        <dbReference type="ARBA" id="ARBA00022450"/>
    </source>
</evidence>
<dbReference type="AlphaFoldDB" id="A0A9P4PII4"/>
<keyword evidence="2" id="KW-0597">Phosphoprotein</keyword>
<dbReference type="Gene3D" id="3.10.129.110">
    <property type="entry name" value="Polyketide synthase dehydratase"/>
    <property type="match status" value="1"/>
</dbReference>
<evidence type="ECO:0008006" key="8">
    <source>
        <dbReference type="Google" id="ProtNLM"/>
    </source>
</evidence>